<evidence type="ECO:0000256" key="3">
    <source>
        <dbReference type="ARBA" id="ARBA00022723"/>
    </source>
</evidence>
<dbReference type="AlphaFoldDB" id="G8BQQ5"/>
<evidence type="ECO:0000256" key="4">
    <source>
        <dbReference type="ARBA" id="ARBA00023027"/>
    </source>
</evidence>
<dbReference type="PIRSF" id="PIRSF000106">
    <property type="entry name" value="ME"/>
    <property type="match status" value="1"/>
</dbReference>
<feature type="domain" description="Malic enzyme N-terminal" evidence="10">
    <location>
        <begin position="142"/>
        <end position="323"/>
    </location>
</feature>
<proteinExistence type="inferred from homology"/>
<sequence length="638" mass="71020">MLRSKATSILKRTDFSSILRTNKRFVSTIKDISFESRSQDDITLPEKQKSLFEQKFQNKKPSQDRLNVNGSIECSLHGFTLLDSPLFNKGTAFTKEERDQFGLSGLLPPKVSTLEEQLERNYKLLCELKTPLEKNDFMTHLRMQNKVLYFAMVKKYIRELVPIIYTPTEGDAIAKYSDRLKRPEGVFLNINEPEKVEENLAAYGDAKDVDYIVVTDSEGILGIGDQGVGGIRISVSKMALMTLCGGIHPGRVLPVCLDVGTNNQELLNNDLYTGNRFPRVRGEAYDKLVDAFITGVKKQFPNAILHFEDFGVKNARRLLEKYRNKVPCFNDDIQGTGAVVTASLIAALKHTNRDLKKSKILIYGAGSAGIGIADQIASHMVTHGLSLQEARSNIYLINRKGLILESNVATSSPAQHVYAKPDQDWEGVDTASLQNLIKHIQPTCLVGCSTKAGAFTKECIQEMHKHNSRPIVFPLSNPTRLHEAVPEDVMKWTNNEALVATGSPFKPVNGYRISENNNCFSFPGIGLGSMLAKASIISDKMISAAVDELASLSPLEENNSKPGLLPPLEVITETSARVATAVLLQALEEGTARVEENDTKIPRDFDECLEWVKESMWQPIYRPMTKVNYDPSIHTQQT</sequence>
<protein>
    <recommendedName>
        <fullName evidence="8">Malic enzyme</fullName>
    </recommendedName>
</protein>
<name>G8BQQ5_TETPH</name>
<dbReference type="GO" id="GO:0004471">
    <property type="term" value="F:malate dehydrogenase (decarboxylating) (NAD+) activity"/>
    <property type="evidence" value="ECO:0007669"/>
    <property type="project" value="TreeGrafter"/>
</dbReference>
<dbReference type="KEGG" id="tpf:TPHA_0C04170"/>
<dbReference type="PROSITE" id="PS00331">
    <property type="entry name" value="MALIC_ENZYMES"/>
    <property type="match status" value="1"/>
</dbReference>
<dbReference type="SMART" id="SM00919">
    <property type="entry name" value="Malic_M"/>
    <property type="match status" value="1"/>
</dbReference>
<dbReference type="SMART" id="SM01274">
    <property type="entry name" value="malic"/>
    <property type="match status" value="1"/>
</dbReference>
<comment type="cofactor">
    <cofactor evidence="1">
        <name>Mn(2+)</name>
        <dbReference type="ChEBI" id="CHEBI:29035"/>
    </cofactor>
</comment>
<dbReference type="PANTHER" id="PTHR23406:SF34">
    <property type="entry name" value="NAD-DEPENDENT MALIC ENZYME, MITOCHONDRIAL"/>
    <property type="match status" value="1"/>
</dbReference>
<dbReference type="InterPro" id="IPR001891">
    <property type="entry name" value="Malic_OxRdtase"/>
</dbReference>
<gene>
    <name evidence="11" type="primary">TPHA0C04170</name>
    <name evidence="11" type="ordered locus">TPHA_0C04170</name>
</gene>
<feature type="binding site" evidence="7">
    <location>
        <position position="309"/>
    </location>
    <ligand>
        <name>a divalent metal cation</name>
        <dbReference type="ChEBI" id="CHEBI:60240"/>
    </ligand>
</feature>
<dbReference type="eggNOG" id="KOG1257">
    <property type="taxonomic scope" value="Eukaryota"/>
</dbReference>
<feature type="active site" description="Proton acceptor" evidence="5">
    <location>
        <position position="237"/>
    </location>
</feature>
<dbReference type="NCBIfam" id="NF010052">
    <property type="entry name" value="PRK13529.1"/>
    <property type="match status" value="1"/>
</dbReference>
<evidence type="ECO:0000256" key="8">
    <source>
        <dbReference type="RuleBase" id="RU003426"/>
    </source>
</evidence>
<organism evidence="11 12">
    <name type="scientific">Tetrapisispora phaffii (strain ATCC 24235 / CBS 4417 / NBRC 1672 / NRRL Y-8282 / UCD 70-5)</name>
    <name type="common">Yeast</name>
    <name type="synonym">Fabospora phaffii</name>
    <dbReference type="NCBI Taxonomy" id="1071381"/>
    <lineage>
        <taxon>Eukaryota</taxon>
        <taxon>Fungi</taxon>
        <taxon>Dikarya</taxon>
        <taxon>Ascomycota</taxon>
        <taxon>Saccharomycotina</taxon>
        <taxon>Saccharomycetes</taxon>
        <taxon>Saccharomycetales</taxon>
        <taxon>Saccharomycetaceae</taxon>
        <taxon>Tetrapisispora</taxon>
    </lineage>
</organism>
<dbReference type="Pfam" id="PF03949">
    <property type="entry name" value="Malic_M"/>
    <property type="match status" value="1"/>
</dbReference>
<dbReference type="InterPro" id="IPR012301">
    <property type="entry name" value="Malic_N_dom"/>
</dbReference>
<evidence type="ECO:0000259" key="9">
    <source>
        <dbReference type="SMART" id="SM00919"/>
    </source>
</evidence>
<dbReference type="GO" id="GO:0051287">
    <property type="term" value="F:NAD binding"/>
    <property type="evidence" value="ECO:0007669"/>
    <property type="project" value="InterPro"/>
</dbReference>
<dbReference type="FunFam" id="3.40.50.10380:FF:000001">
    <property type="entry name" value="NAD-dependent malic enzyme"/>
    <property type="match status" value="1"/>
</dbReference>
<keyword evidence="8" id="KW-0560">Oxidoreductase</keyword>
<evidence type="ECO:0000256" key="2">
    <source>
        <dbReference type="ARBA" id="ARBA00008785"/>
    </source>
</evidence>
<keyword evidence="4" id="KW-0520">NAD</keyword>
<dbReference type="RefSeq" id="XP_003685001.1">
    <property type="nucleotide sequence ID" value="XM_003684953.1"/>
</dbReference>
<dbReference type="GO" id="GO:0005739">
    <property type="term" value="C:mitochondrion"/>
    <property type="evidence" value="ECO:0007669"/>
    <property type="project" value="TreeGrafter"/>
</dbReference>
<dbReference type="GO" id="GO:0046872">
    <property type="term" value="F:metal ion binding"/>
    <property type="evidence" value="ECO:0007669"/>
    <property type="project" value="UniProtKB-KW"/>
</dbReference>
<evidence type="ECO:0000256" key="5">
    <source>
        <dbReference type="PIRSR" id="PIRSR000106-1"/>
    </source>
</evidence>
<dbReference type="Proteomes" id="UP000005666">
    <property type="component" value="Chromosome 3"/>
</dbReference>
<evidence type="ECO:0000256" key="1">
    <source>
        <dbReference type="ARBA" id="ARBA00001936"/>
    </source>
</evidence>
<evidence type="ECO:0000313" key="12">
    <source>
        <dbReference type="Proteomes" id="UP000005666"/>
    </source>
</evidence>
<dbReference type="EMBL" id="HE612858">
    <property type="protein sequence ID" value="CCE62567.1"/>
    <property type="molecule type" value="Genomic_DNA"/>
</dbReference>
<dbReference type="Gene3D" id="3.40.50.10380">
    <property type="entry name" value="Malic enzyme, N-terminal domain"/>
    <property type="match status" value="1"/>
</dbReference>
<dbReference type="OrthoDB" id="5365701at2759"/>
<dbReference type="CDD" id="cd05312">
    <property type="entry name" value="NAD_bind_1_malic_enz"/>
    <property type="match status" value="1"/>
</dbReference>
<feature type="binding site" evidence="7">
    <location>
        <position position="332"/>
    </location>
    <ligand>
        <name>a divalent metal cation</name>
        <dbReference type="ChEBI" id="CHEBI:60240"/>
    </ligand>
</feature>
<dbReference type="GO" id="GO:0005829">
    <property type="term" value="C:cytosol"/>
    <property type="evidence" value="ECO:0007669"/>
    <property type="project" value="TreeGrafter"/>
</dbReference>
<keyword evidence="12" id="KW-1185">Reference proteome</keyword>
<feature type="binding site" evidence="6">
    <location>
        <position position="477"/>
    </location>
    <ligand>
        <name>(S)-malate</name>
        <dbReference type="ChEBI" id="CHEBI:15589"/>
    </ligand>
</feature>
<feature type="binding site" evidence="7">
    <location>
        <position position="308"/>
    </location>
    <ligand>
        <name>a divalent metal cation</name>
        <dbReference type="ChEBI" id="CHEBI:60240"/>
    </ligand>
</feature>
<feature type="active site" description="Proton donor" evidence="5">
    <location>
        <position position="165"/>
    </location>
</feature>
<dbReference type="InterPro" id="IPR046346">
    <property type="entry name" value="Aminoacid_DH-like_N_sf"/>
</dbReference>
<evidence type="ECO:0000313" key="11">
    <source>
        <dbReference type="EMBL" id="CCE62567.1"/>
    </source>
</evidence>
<evidence type="ECO:0000256" key="6">
    <source>
        <dbReference type="PIRSR" id="PIRSR000106-2"/>
    </source>
</evidence>
<dbReference type="GO" id="GO:0006108">
    <property type="term" value="P:malate metabolic process"/>
    <property type="evidence" value="ECO:0007669"/>
    <property type="project" value="TreeGrafter"/>
</dbReference>
<reference evidence="11 12" key="1">
    <citation type="journal article" date="2011" name="Proc. Natl. Acad. Sci. U.S.A.">
        <title>Evolutionary erosion of yeast sex chromosomes by mating-type switching accidents.</title>
        <authorList>
            <person name="Gordon J.L."/>
            <person name="Armisen D."/>
            <person name="Proux-Wera E."/>
            <person name="Oheigeartaigh S.S."/>
            <person name="Byrne K.P."/>
            <person name="Wolfe K.H."/>
        </authorList>
    </citation>
    <scope>NUCLEOTIDE SEQUENCE [LARGE SCALE GENOMIC DNA]</scope>
    <source>
        <strain evidence="12">ATCC 24235 / CBS 4417 / NBRC 1672 / NRRL Y-8282 / UCD 70-5</strain>
    </source>
</reference>
<dbReference type="Gene3D" id="3.40.50.720">
    <property type="entry name" value="NAD(P)-binding Rossmann-like Domain"/>
    <property type="match status" value="1"/>
</dbReference>
<evidence type="ECO:0000259" key="10">
    <source>
        <dbReference type="SMART" id="SM01274"/>
    </source>
</evidence>
<accession>G8BQQ5</accession>
<comment type="similarity">
    <text evidence="2 8">Belongs to the malic enzymes family.</text>
</comment>
<dbReference type="InterPro" id="IPR037062">
    <property type="entry name" value="Malic_N_dom_sf"/>
</dbReference>
<dbReference type="InterPro" id="IPR015884">
    <property type="entry name" value="Malic_enzyme_CS"/>
</dbReference>
<evidence type="ECO:0000256" key="7">
    <source>
        <dbReference type="PIRSR" id="PIRSR000106-3"/>
    </source>
</evidence>
<dbReference type="HOGENOM" id="CLU_011405_5_2_1"/>
<dbReference type="InterPro" id="IPR036291">
    <property type="entry name" value="NAD(P)-bd_dom_sf"/>
</dbReference>
<dbReference type="GeneID" id="11535228"/>
<feature type="domain" description="Malic enzyme NAD-binding" evidence="9">
    <location>
        <begin position="333"/>
        <end position="587"/>
    </location>
</feature>
<feature type="binding site" evidence="6">
    <location>
        <position position="517"/>
    </location>
    <ligand>
        <name>(S)-malate</name>
        <dbReference type="ChEBI" id="CHEBI:15589"/>
    </ligand>
</feature>
<dbReference type="PRINTS" id="PR00072">
    <property type="entry name" value="MALOXRDTASE"/>
</dbReference>
<dbReference type="STRING" id="1071381.G8BQQ5"/>
<dbReference type="OMA" id="EVPVTPW"/>
<dbReference type="Pfam" id="PF00390">
    <property type="entry name" value="malic"/>
    <property type="match status" value="1"/>
</dbReference>
<dbReference type="PANTHER" id="PTHR23406">
    <property type="entry name" value="MALIC ENZYME-RELATED"/>
    <property type="match status" value="1"/>
</dbReference>
<dbReference type="InterPro" id="IPR012302">
    <property type="entry name" value="Malic_NAD-bd"/>
</dbReference>
<comment type="cofactor">
    <cofactor evidence="7">
        <name>Mg(2+)</name>
        <dbReference type="ChEBI" id="CHEBI:18420"/>
    </cofactor>
    <cofactor evidence="7">
        <name>Mn(2+)</name>
        <dbReference type="ChEBI" id="CHEBI:29035"/>
    </cofactor>
    <text evidence="7">Divalent metal cations. Prefers magnesium or manganese.</text>
</comment>
<dbReference type="SUPFAM" id="SSF51735">
    <property type="entry name" value="NAD(P)-binding Rossmann-fold domains"/>
    <property type="match status" value="1"/>
</dbReference>
<dbReference type="SUPFAM" id="SSF53223">
    <property type="entry name" value="Aminoacid dehydrogenase-like, N-terminal domain"/>
    <property type="match status" value="1"/>
</dbReference>
<keyword evidence="3 7" id="KW-0479">Metal-binding</keyword>